<keyword evidence="7" id="KW-0547">Nucleotide-binding</keyword>
<dbReference type="GO" id="GO:0005524">
    <property type="term" value="F:ATP binding"/>
    <property type="evidence" value="ECO:0007669"/>
    <property type="project" value="UniProtKB-KW"/>
</dbReference>
<dbReference type="InterPro" id="IPR000700">
    <property type="entry name" value="PAS-assoc_C"/>
</dbReference>
<dbReference type="GO" id="GO:0032991">
    <property type="term" value="C:protein-containing complex"/>
    <property type="evidence" value="ECO:0007669"/>
    <property type="project" value="UniProtKB-ARBA"/>
</dbReference>
<dbReference type="InterPro" id="IPR011006">
    <property type="entry name" value="CheY-like_superfamily"/>
</dbReference>
<evidence type="ECO:0000259" key="21">
    <source>
        <dbReference type="PROSITE" id="PS50112"/>
    </source>
</evidence>
<dbReference type="InterPro" id="IPR004358">
    <property type="entry name" value="Sig_transdc_His_kin-like_C"/>
</dbReference>
<evidence type="ECO:0000256" key="15">
    <source>
        <dbReference type="PROSITE-ProRule" id="PRU00169"/>
    </source>
</evidence>
<dbReference type="GO" id="GO:0005737">
    <property type="term" value="C:cytoplasm"/>
    <property type="evidence" value="ECO:0007669"/>
    <property type="project" value="UniProtKB-SubCell"/>
</dbReference>
<evidence type="ECO:0000256" key="9">
    <source>
        <dbReference type="ARBA" id="ARBA00022840"/>
    </source>
</evidence>
<organism evidence="23 24">
    <name type="scientific">Denitratisoma oestradiolicum</name>
    <dbReference type="NCBI Taxonomy" id="311182"/>
    <lineage>
        <taxon>Bacteria</taxon>
        <taxon>Pseudomonadati</taxon>
        <taxon>Pseudomonadota</taxon>
        <taxon>Betaproteobacteria</taxon>
        <taxon>Nitrosomonadales</taxon>
        <taxon>Sterolibacteriaceae</taxon>
        <taxon>Denitratisoma</taxon>
    </lineage>
</organism>
<dbReference type="RefSeq" id="WP_170228038.1">
    <property type="nucleotide sequence ID" value="NZ_LR778301.1"/>
</dbReference>
<dbReference type="InterPro" id="IPR013656">
    <property type="entry name" value="PAS_4"/>
</dbReference>
<keyword evidence="18" id="KW-0812">Transmembrane</keyword>
<proteinExistence type="predicted"/>
<keyword evidence="10" id="KW-0902">Two-component regulatory system</keyword>
<dbReference type="EC" id="2.7.13.3" evidence="3"/>
<evidence type="ECO:0000256" key="6">
    <source>
        <dbReference type="ARBA" id="ARBA00022679"/>
    </source>
</evidence>
<dbReference type="Gene3D" id="3.30.450.20">
    <property type="entry name" value="PAS domain"/>
    <property type="match status" value="2"/>
</dbReference>
<evidence type="ECO:0000259" key="22">
    <source>
        <dbReference type="PROSITE" id="PS50113"/>
    </source>
</evidence>
<evidence type="ECO:0000256" key="14">
    <source>
        <dbReference type="ARBA" id="ARBA00070152"/>
    </source>
</evidence>
<dbReference type="Gene3D" id="1.10.287.130">
    <property type="match status" value="1"/>
</dbReference>
<evidence type="ECO:0000256" key="3">
    <source>
        <dbReference type="ARBA" id="ARBA00012438"/>
    </source>
</evidence>
<dbReference type="InterPro" id="IPR000014">
    <property type="entry name" value="PAS"/>
</dbReference>
<feature type="transmembrane region" description="Helical" evidence="18">
    <location>
        <begin position="95"/>
        <end position="117"/>
    </location>
</feature>
<protein>
    <recommendedName>
        <fullName evidence="13">Sensory/regulatory protein RpfC</fullName>
        <ecNumber evidence="3">2.7.13.3</ecNumber>
    </recommendedName>
    <alternativeName>
        <fullName evidence="14">Virulence sensor protein BvgS</fullName>
    </alternativeName>
</protein>
<feature type="domain" description="PAS" evidence="21">
    <location>
        <begin position="315"/>
        <end position="388"/>
    </location>
</feature>
<dbReference type="InterPro" id="IPR036097">
    <property type="entry name" value="HisK_dim/P_sf"/>
</dbReference>
<dbReference type="Pfam" id="PF00512">
    <property type="entry name" value="HisKA"/>
    <property type="match status" value="1"/>
</dbReference>
<dbReference type="SMART" id="SM00091">
    <property type="entry name" value="PAS"/>
    <property type="match status" value="2"/>
</dbReference>
<dbReference type="PANTHER" id="PTHR45339">
    <property type="entry name" value="HYBRID SIGNAL TRANSDUCTION HISTIDINE KINASE J"/>
    <property type="match status" value="1"/>
</dbReference>
<dbReference type="PROSITE" id="PS50110">
    <property type="entry name" value="RESPONSE_REGULATORY"/>
    <property type="match status" value="1"/>
</dbReference>
<evidence type="ECO:0000256" key="4">
    <source>
        <dbReference type="ARBA" id="ARBA00022490"/>
    </source>
</evidence>
<dbReference type="Gene3D" id="3.30.565.10">
    <property type="entry name" value="Histidine kinase-like ATPase, C-terminal domain"/>
    <property type="match status" value="1"/>
</dbReference>
<dbReference type="FunFam" id="3.30.565.10:FF:000010">
    <property type="entry name" value="Sensor histidine kinase RcsC"/>
    <property type="match status" value="1"/>
</dbReference>
<comment type="function">
    <text evidence="11">Member of the two-component regulatory system BvgS/BvgA. Phosphorylates BvgA via a four-step phosphorelay in response to environmental signals.</text>
</comment>
<keyword evidence="18" id="KW-1133">Transmembrane helix</keyword>
<dbReference type="SUPFAM" id="SSF47384">
    <property type="entry name" value="Homodimeric domain of signal transducing histidine kinase"/>
    <property type="match status" value="1"/>
</dbReference>
<dbReference type="SMART" id="SM00388">
    <property type="entry name" value="HisKA"/>
    <property type="match status" value="1"/>
</dbReference>
<dbReference type="Pfam" id="PF08448">
    <property type="entry name" value="PAS_4"/>
    <property type="match status" value="1"/>
</dbReference>
<accession>A0A6S6XVE6</accession>
<dbReference type="NCBIfam" id="TIGR00229">
    <property type="entry name" value="sensory_box"/>
    <property type="match status" value="2"/>
</dbReference>
<dbReference type="PANTHER" id="PTHR45339:SF1">
    <property type="entry name" value="HYBRID SIGNAL TRANSDUCTION HISTIDINE KINASE J"/>
    <property type="match status" value="1"/>
</dbReference>
<feature type="domain" description="PAC" evidence="22">
    <location>
        <begin position="519"/>
        <end position="571"/>
    </location>
</feature>
<dbReference type="Pfam" id="PF08447">
    <property type="entry name" value="PAS_3"/>
    <property type="match status" value="1"/>
</dbReference>
<dbReference type="CDD" id="cd00130">
    <property type="entry name" value="PAS"/>
    <property type="match status" value="2"/>
</dbReference>
<dbReference type="PROSITE" id="PS50113">
    <property type="entry name" value="PAC"/>
    <property type="match status" value="2"/>
</dbReference>
<dbReference type="InterPro" id="IPR001610">
    <property type="entry name" value="PAC"/>
</dbReference>
<dbReference type="Gene3D" id="3.40.50.2300">
    <property type="match status" value="1"/>
</dbReference>
<feature type="transmembrane region" description="Helical" evidence="18">
    <location>
        <begin position="36"/>
        <end position="57"/>
    </location>
</feature>
<dbReference type="InterPro" id="IPR003661">
    <property type="entry name" value="HisK_dim/P_dom"/>
</dbReference>
<feature type="modified residue" description="4-aspartylphosphate" evidence="15">
    <location>
        <position position="910"/>
    </location>
</feature>
<keyword evidence="16" id="KW-0175">Coiled coil</keyword>
<sequence>MTVGKREQVKAASAPPGEPDGTESFRFGTTAVQSSAAVAFVAMAGLLAYVPGLRALGSIRPDYIPMAPSTAGCLLILSGAVFCHAGKYLPGRGRMALIVLVLLTTICGLLEAFQPWLGLELESWFIPDAGTLGAFPIGRMSPLTGASFIIAGLGTLLLLEARPSPGPQRRCSGAASLGVLTALVGATVLLAYLYGRPLLYGGAVVPMAATTAFAFLSLGISLVAAAGPQSFPTRLVMEDSTAARLSRVFLPLTVVAVLLQSILSQVVQVLVPVNDVVFLAVLVMVVATVTVSVVARVAQTIGGRLDEFNRRVQESEESLAITLYSIGDGVIATDPVGRVTRMNPTAERLTGWSLAEARTRPLAEVFRIINAASREPTADPVQRVIAQGHVVALANHTVLLARDGLEYQIADSAAPILDSDNRIVGVVLVFSDVTEQYRAEKALRESEVHFRTLANGGSTLIWTSEPDKLCNYFNEPWLRSTGRSLEQECGHGWLQGVHPEDAEQCFHDYVEAFDQRRTFRLDYRLRRADGEYRWISDEGSPRYGSGGEFLGYIGFGMDITERKEAETEIRKLNADLEQRVLARTADLEAANQSLTRAKRQAEAANLAKSTFLANMSHEIRTPLSGIIGMANLLRRDGMTALQSDRLEKIDAAARHLLAVIDDILDISKIEAGKFELEEAPVVISSLLTNVTSILGERASAKGISLLIEYRPLPHNLLGDSTRLQQALLNYVTNAVKFTEQGVVTLRCLTQEETADSVLVRFEVTDTGIGIPPEVLPRLFGAFEQADNSTTRRYGGTGLGLAITRRLAELMGGETGVESLPGVGSTFWFTARLRKGDGVSVDVRVSNDDVEKLIRQHHRGCRILIADDEPINQEITQALLEGVGLAVDTAEDGAAAVALARQTPYMAIFMDMQMPRLNGLDATRQIRQLPGYRETPIIALTANAFAEDRAQCLESGMNDVLIKPFIPGTLFATLLHWLDRCDS</sequence>
<comment type="subcellular location">
    <subcellularLocation>
        <location evidence="2">Cytoplasm</location>
    </subcellularLocation>
</comment>
<dbReference type="InterPro" id="IPR005467">
    <property type="entry name" value="His_kinase_dom"/>
</dbReference>
<dbReference type="SUPFAM" id="SSF55785">
    <property type="entry name" value="PYP-like sensor domain (PAS domain)"/>
    <property type="match status" value="2"/>
</dbReference>
<evidence type="ECO:0000256" key="7">
    <source>
        <dbReference type="ARBA" id="ARBA00022741"/>
    </source>
</evidence>
<feature type="transmembrane region" description="Helical" evidence="18">
    <location>
        <begin position="137"/>
        <end position="159"/>
    </location>
</feature>
<dbReference type="AlphaFoldDB" id="A0A6S6XVE6"/>
<dbReference type="EMBL" id="LR778301">
    <property type="protein sequence ID" value="CAB1368795.1"/>
    <property type="molecule type" value="Genomic_DNA"/>
</dbReference>
<feature type="region of interest" description="Disordered" evidence="17">
    <location>
        <begin position="1"/>
        <end position="24"/>
    </location>
</feature>
<dbReference type="SMART" id="SM00387">
    <property type="entry name" value="HATPase_c"/>
    <property type="match status" value="1"/>
</dbReference>
<feature type="transmembrane region" description="Helical" evidence="18">
    <location>
        <begin position="63"/>
        <end position="83"/>
    </location>
</feature>
<dbReference type="CDD" id="cd00082">
    <property type="entry name" value="HisKA"/>
    <property type="match status" value="1"/>
</dbReference>
<dbReference type="SMART" id="SM00448">
    <property type="entry name" value="REC"/>
    <property type="match status" value="1"/>
</dbReference>
<evidence type="ECO:0000256" key="17">
    <source>
        <dbReference type="SAM" id="MobiDB-lite"/>
    </source>
</evidence>
<comment type="subunit">
    <text evidence="12">At low DSF concentrations, interacts with RpfF.</text>
</comment>
<comment type="catalytic activity">
    <reaction evidence="1">
        <text>ATP + protein L-histidine = ADP + protein N-phospho-L-histidine.</text>
        <dbReference type="EC" id="2.7.13.3"/>
    </reaction>
</comment>
<evidence type="ECO:0000256" key="5">
    <source>
        <dbReference type="ARBA" id="ARBA00022553"/>
    </source>
</evidence>
<evidence type="ECO:0000256" key="12">
    <source>
        <dbReference type="ARBA" id="ARBA00064003"/>
    </source>
</evidence>
<dbReference type="InterPro" id="IPR003594">
    <property type="entry name" value="HATPase_dom"/>
</dbReference>
<keyword evidence="5 15" id="KW-0597">Phosphoprotein</keyword>
<dbReference type="SMART" id="SM00086">
    <property type="entry name" value="PAC"/>
    <property type="match status" value="2"/>
</dbReference>
<dbReference type="SUPFAM" id="SSF52172">
    <property type="entry name" value="CheY-like"/>
    <property type="match status" value="1"/>
</dbReference>
<dbReference type="InterPro" id="IPR035965">
    <property type="entry name" value="PAS-like_dom_sf"/>
</dbReference>
<feature type="coiled-coil region" evidence="16">
    <location>
        <begin position="562"/>
        <end position="607"/>
    </location>
</feature>
<gene>
    <name evidence="23" type="ORF">DENOEST_1630</name>
</gene>
<dbReference type="PRINTS" id="PR00344">
    <property type="entry name" value="BCTRLSENSOR"/>
</dbReference>
<dbReference type="Pfam" id="PF00072">
    <property type="entry name" value="Response_reg"/>
    <property type="match status" value="1"/>
</dbReference>
<dbReference type="InterPro" id="IPR001789">
    <property type="entry name" value="Sig_transdc_resp-reg_receiver"/>
</dbReference>
<evidence type="ECO:0000256" key="1">
    <source>
        <dbReference type="ARBA" id="ARBA00000085"/>
    </source>
</evidence>
<evidence type="ECO:0000256" key="13">
    <source>
        <dbReference type="ARBA" id="ARBA00068150"/>
    </source>
</evidence>
<feature type="transmembrane region" description="Helical" evidence="18">
    <location>
        <begin position="200"/>
        <end position="227"/>
    </location>
</feature>
<feature type="domain" description="PAC" evidence="22">
    <location>
        <begin position="393"/>
        <end position="445"/>
    </location>
</feature>
<keyword evidence="6 23" id="KW-0808">Transferase</keyword>
<name>A0A6S6XVE6_9PROT</name>
<dbReference type="Pfam" id="PF02518">
    <property type="entry name" value="HATPase_c"/>
    <property type="match status" value="1"/>
</dbReference>
<keyword evidence="18" id="KW-0472">Membrane</keyword>
<evidence type="ECO:0000259" key="20">
    <source>
        <dbReference type="PROSITE" id="PS50110"/>
    </source>
</evidence>
<evidence type="ECO:0000256" key="10">
    <source>
        <dbReference type="ARBA" id="ARBA00023012"/>
    </source>
</evidence>
<dbReference type="PROSITE" id="PS50112">
    <property type="entry name" value="PAS"/>
    <property type="match status" value="1"/>
</dbReference>
<evidence type="ECO:0000256" key="11">
    <source>
        <dbReference type="ARBA" id="ARBA00058004"/>
    </source>
</evidence>
<reference evidence="23 24" key="1">
    <citation type="submission" date="2020-03" db="EMBL/GenBank/DDBJ databases">
        <authorList>
            <consortium name="Genoscope - CEA"/>
            <person name="William W."/>
        </authorList>
    </citation>
    <scope>NUCLEOTIDE SEQUENCE [LARGE SCALE GENOMIC DNA]</scope>
    <source>
        <strain evidence="24">DSM 16959</strain>
    </source>
</reference>
<evidence type="ECO:0000256" key="16">
    <source>
        <dbReference type="SAM" id="Coils"/>
    </source>
</evidence>
<keyword evidence="8 23" id="KW-0418">Kinase</keyword>
<feature type="domain" description="Histidine kinase" evidence="19">
    <location>
        <begin position="614"/>
        <end position="834"/>
    </location>
</feature>
<feature type="transmembrane region" description="Helical" evidence="18">
    <location>
        <begin position="171"/>
        <end position="194"/>
    </location>
</feature>
<feature type="transmembrane region" description="Helical" evidence="18">
    <location>
        <begin position="277"/>
        <end position="298"/>
    </location>
</feature>
<dbReference type="InterPro" id="IPR013655">
    <property type="entry name" value="PAS_fold_3"/>
</dbReference>
<dbReference type="CDD" id="cd16922">
    <property type="entry name" value="HATPase_EvgS-ArcB-TorS-like"/>
    <property type="match status" value="1"/>
</dbReference>
<evidence type="ECO:0000313" key="24">
    <source>
        <dbReference type="Proteomes" id="UP000515733"/>
    </source>
</evidence>
<dbReference type="SUPFAM" id="SSF55874">
    <property type="entry name" value="ATPase domain of HSP90 chaperone/DNA topoisomerase II/histidine kinase"/>
    <property type="match status" value="1"/>
</dbReference>
<dbReference type="Proteomes" id="UP000515733">
    <property type="component" value="Chromosome"/>
</dbReference>
<evidence type="ECO:0000256" key="18">
    <source>
        <dbReference type="SAM" id="Phobius"/>
    </source>
</evidence>
<dbReference type="InterPro" id="IPR036890">
    <property type="entry name" value="HATPase_C_sf"/>
</dbReference>
<evidence type="ECO:0000313" key="23">
    <source>
        <dbReference type="EMBL" id="CAB1368795.1"/>
    </source>
</evidence>
<feature type="domain" description="Response regulatory" evidence="20">
    <location>
        <begin position="861"/>
        <end position="977"/>
    </location>
</feature>
<dbReference type="GO" id="GO:0000155">
    <property type="term" value="F:phosphorelay sensor kinase activity"/>
    <property type="evidence" value="ECO:0007669"/>
    <property type="project" value="InterPro"/>
</dbReference>
<keyword evidence="24" id="KW-1185">Reference proteome</keyword>
<dbReference type="KEGG" id="doe:DENOEST_1630"/>
<dbReference type="CDD" id="cd17546">
    <property type="entry name" value="REC_hyHK_CKI1_RcsC-like"/>
    <property type="match status" value="1"/>
</dbReference>
<evidence type="ECO:0000259" key="19">
    <source>
        <dbReference type="PROSITE" id="PS50109"/>
    </source>
</evidence>
<evidence type="ECO:0000256" key="2">
    <source>
        <dbReference type="ARBA" id="ARBA00004496"/>
    </source>
</evidence>
<dbReference type="PROSITE" id="PS50109">
    <property type="entry name" value="HIS_KIN"/>
    <property type="match status" value="1"/>
</dbReference>
<dbReference type="FunFam" id="1.10.287.130:FF:000002">
    <property type="entry name" value="Two-component osmosensing histidine kinase"/>
    <property type="match status" value="1"/>
</dbReference>
<dbReference type="FunFam" id="3.30.450.20:FF:000099">
    <property type="entry name" value="Sensory box sensor histidine kinase"/>
    <property type="match status" value="1"/>
</dbReference>
<keyword evidence="4" id="KW-0963">Cytoplasm</keyword>
<keyword evidence="9" id="KW-0067">ATP-binding</keyword>
<evidence type="ECO:0000256" key="8">
    <source>
        <dbReference type="ARBA" id="ARBA00022777"/>
    </source>
</evidence>